<dbReference type="RefSeq" id="WP_093946992.1">
    <property type="nucleotide sequence ID" value="NZ_NMUL01000007.1"/>
</dbReference>
<evidence type="ECO:0000256" key="1">
    <source>
        <dbReference type="SAM" id="MobiDB-lite"/>
    </source>
</evidence>
<comment type="caution">
    <text evidence="2">The sequence shown here is derived from an EMBL/GenBank/DDBJ whole genome shotgun (WGS) entry which is preliminary data.</text>
</comment>
<evidence type="ECO:0000313" key="2">
    <source>
        <dbReference type="EMBL" id="OXM69667.1"/>
    </source>
</evidence>
<dbReference type="Proteomes" id="UP000215199">
    <property type="component" value="Unassembled WGS sequence"/>
</dbReference>
<gene>
    <name evidence="2" type="ORF">CF165_09160</name>
</gene>
<dbReference type="EMBL" id="NMUL01000007">
    <property type="protein sequence ID" value="OXM69667.1"/>
    <property type="molecule type" value="Genomic_DNA"/>
</dbReference>
<feature type="region of interest" description="Disordered" evidence="1">
    <location>
        <begin position="1"/>
        <end position="23"/>
    </location>
</feature>
<name>A0A229TEJ5_9PSEU</name>
<protein>
    <submittedName>
        <fullName evidence="2">Uncharacterized protein</fullName>
    </submittedName>
</protein>
<dbReference type="AlphaFoldDB" id="A0A229TEJ5"/>
<reference evidence="3" key="1">
    <citation type="submission" date="2017-07" db="EMBL/GenBank/DDBJ databases">
        <title>Comparative genome mining reveals phylogenetic distribution patterns of secondary metabolites in Amycolatopsis.</title>
        <authorList>
            <person name="Adamek M."/>
            <person name="Alanjary M."/>
            <person name="Sales-Ortells H."/>
            <person name="Goodfellow M."/>
            <person name="Bull A.T."/>
            <person name="Kalinowski J."/>
            <person name="Ziemert N."/>
        </authorList>
    </citation>
    <scope>NUCLEOTIDE SEQUENCE [LARGE SCALE GENOMIC DNA]</scope>
    <source>
        <strain evidence="3">H5</strain>
    </source>
</reference>
<accession>A0A229TEJ5</accession>
<dbReference type="OrthoDB" id="3693668at2"/>
<evidence type="ECO:0000313" key="3">
    <source>
        <dbReference type="Proteomes" id="UP000215199"/>
    </source>
</evidence>
<organism evidence="2 3">
    <name type="scientific">Amycolatopsis vastitatis</name>
    <dbReference type="NCBI Taxonomy" id="1905142"/>
    <lineage>
        <taxon>Bacteria</taxon>
        <taxon>Bacillati</taxon>
        <taxon>Actinomycetota</taxon>
        <taxon>Actinomycetes</taxon>
        <taxon>Pseudonocardiales</taxon>
        <taxon>Pseudonocardiaceae</taxon>
        <taxon>Amycolatopsis</taxon>
    </lineage>
</organism>
<keyword evidence="3" id="KW-1185">Reference proteome</keyword>
<sequence>MNPDEPNREPQPRSSAPDDARHVALDPHADLLQKWRRASSAAGRARAELDRIETELLILLGDADVGTLNGLPAVVREIEQRPGIDIPRLRRDHPDLWTQYQVTRSRPHLKFPRKRRTT</sequence>
<proteinExistence type="predicted"/>